<dbReference type="AlphaFoldDB" id="A0A1Q3F3K8"/>
<keyword evidence="5 10" id="KW-0812">Transmembrane</keyword>
<dbReference type="GO" id="GO:0006506">
    <property type="term" value="P:GPI anchor biosynthetic process"/>
    <property type="evidence" value="ECO:0007669"/>
    <property type="project" value="UniProtKB-UniPathway"/>
</dbReference>
<keyword evidence="7 10" id="KW-1133">Transmembrane helix</keyword>
<organism evidence="11">
    <name type="scientific">Culex tarsalis</name>
    <name type="common">Encephalitis mosquito</name>
    <dbReference type="NCBI Taxonomy" id="7177"/>
    <lineage>
        <taxon>Eukaryota</taxon>
        <taxon>Metazoa</taxon>
        <taxon>Ecdysozoa</taxon>
        <taxon>Arthropoda</taxon>
        <taxon>Hexapoda</taxon>
        <taxon>Insecta</taxon>
        <taxon>Pterygota</taxon>
        <taxon>Neoptera</taxon>
        <taxon>Endopterygota</taxon>
        <taxon>Diptera</taxon>
        <taxon>Nematocera</taxon>
        <taxon>Culicoidea</taxon>
        <taxon>Culicidae</taxon>
        <taxon>Culicinae</taxon>
        <taxon>Culicini</taxon>
        <taxon>Culex</taxon>
        <taxon>Culex</taxon>
    </lineage>
</organism>
<evidence type="ECO:0000256" key="1">
    <source>
        <dbReference type="ARBA" id="ARBA00004389"/>
    </source>
</evidence>
<proteinExistence type="inferred from homology"/>
<evidence type="ECO:0000256" key="8">
    <source>
        <dbReference type="ARBA" id="ARBA00023136"/>
    </source>
</evidence>
<comment type="similarity">
    <text evidence="3 10">Belongs to the PIGX family.</text>
</comment>
<dbReference type="EMBL" id="GFDL01012893">
    <property type="protein sequence ID" value="JAV22152.1"/>
    <property type="molecule type" value="Transcribed_RNA"/>
</dbReference>
<comment type="subcellular location">
    <subcellularLocation>
        <location evidence="1 10">Endoplasmic reticulum membrane</location>
        <topology evidence="1 10">Single-pass membrane protein</topology>
    </subcellularLocation>
</comment>
<keyword evidence="6 10" id="KW-0256">Endoplasmic reticulum</keyword>
<feature type="transmembrane region" description="Helical" evidence="10">
    <location>
        <begin position="210"/>
        <end position="231"/>
    </location>
</feature>
<reference evidence="11" key="1">
    <citation type="submission" date="2017-01" db="EMBL/GenBank/DDBJ databases">
        <title>A deep insight into the sialotranscriptome of adult male and female Cluex tarsalis mosquitoes.</title>
        <authorList>
            <person name="Ribeiro J.M."/>
            <person name="Moreira F."/>
            <person name="Bernard K.A."/>
            <person name="Calvo E."/>
        </authorList>
    </citation>
    <scope>NUCLEOTIDE SEQUENCE</scope>
    <source>
        <strain evidence="11">Kern County</strain>
        <tissue evidence="11">Salivary glands</tissue>
    </source>
</reference>
<dbReference type="UniPathway" id="UPA00196"/>
<evidence type="ECO:0000256" key="10">
    <source>
        <dbReference type="RuleBase" id="RU366056"/>
    </source>
</evidence>
<feature type="chain" id="PRO_5025087701" description="Phosphatidylinositol-glycan biosynthesis class X protein" evidence="10">
    <location>
        <begin position="20"/>
        <end position="242"/>
    </location>
</feature>
<name>A0A1Q3F3K8_CULTA</name>
<dbReference type="InterPro" id="IPR013233">
    <property type="entry name" value="PIG-X/PBN1"/>
</dbReference>
<evidence type="ECO:0000256" key="4">
    <source>
        <dbReference type="ARBA" id="ARBA00022502"/>
    </source>
</evidence>
<dbReference type="PANTHER" id="PTHR28650">
    <property type="entry name" value="PHOSPHATIDYLINOSITOL-GLYCAN BIOSYNTHESIS CLASS X PROTEIN"/>
    <property type="match status" value="1"/>
</dbReference>
<dbReference type="PANTHER" id="PTHR28650:SF1">
    <property type="entry name" value="PHOSPHATIDYLINOSITOL-GLYCAN BIOSYNTHESIS CLASS X PROTEIN"/>
    <property type="match status" value="1"/>
</dbReference>
<dbReference type="InterPro" id="IPR040039">
    <property type="entry name" value="PIGX"/>
</dbReference>
<keyword evidence="9" id="KW-0325">Glycoprotein</keyword>
<comment type="pathway">
    <text evidence="2 10">Glycolipid biosynthesis; glycosylphosphatidylinositol-anchor biosynthesis.</text>
</comment>
<keyword evidence="4 10" id="KW-0337">GPI-anchor biosynthesis</keyword>
<evidence type="ECO:0000256" key="9">
    <source>
        <dbReference type="ARBA" id="ARBA00023180"/>
    </source>
</evidence>
<evidence type="ECO:0000313" key="11">
    <source>
        <dbReference type="EMBL" id="JAV22152.1"/>
    </source>
</evidence>
<evidence type="ECO:0000256" key="5">
    <source>
        <dbReference type="ARBA" id="ARBA00022692"/>
    </source>
</evidence>
<evidence type="ECO:0000256" key="2">
    <source>
        <dbReference type="ARBA" id="ARBA00004687"/>
    </source>
</evidence>
<dbReference type="GO" id="GO:0005789">
    <property type="term" value="C:endoplasmic reticulum membrane"/>
    <property type="evidence" value="ECO:0007669"/>
    <property type="project" value="UniProtKB-SubCell"/>
</dbReference>
<comment type="function">
    <text evidence="10">Stabilizing subunit of the glycosylphosphatidylinositol-mannosyltransferase I complex which catalyzes the transfer of the first mannose, via an alpha-1,4 bond from a dolichol-phosphate-mannose (Dol-P-Man) to the glucosaminyl acyl phosphatidylinositol (GlcN-(acyl)PI) intermediate to generate alpha-D-Man-(1-&gt;4)-alpha-D-GlcN-(1-&gt;6)-(1-radyl,2-acyl-sn-glycero-3-phospho)-2-acyl-inositol and participates in the sixth step of the glycosylphosphatidylinositol-anchor biosynthesis. Probably acts by stabilizing the mannosyltransferase PIGM.</text>
</comment>
<sequence>MRHLMLVAFVAAFCRQAVGLSAFLYMSVHHSGFHRDIHYNLKFGGVGRMSCELLLIQPLPAAIYVDTDQLTNMKKFKKINSYVPLYVDVEKPASKSTPFSVYLYETVRREVNITMPIHFRYHDPSERKFERIQIESPSLHLQCNRGLNGKSQPLKGAETHRLPCASSAQIFDYDKLDRAEHCDWQEVEFSNVPTVISVLIPVGNSASYRFVLPATILVSWIGSIYLIYIIVKSGKRVNKKLL</sequence>
<dbReference type="SMART" id="SM00780">
    <property type="entry name" value="PIG-X"/>
    <property type="match status" value="1"/>
</dbReference>
<keyword evidence="8 10" id="KW-0472">Membrane</keyword>
<evidence type="ECO:0000256" key="3">
    <source>
        <dbReference type="ARBA" id="ARBA00010345"/>
    </source>
</evidence>
<dbReference type="Pfam" id="PF08320">
    <property type="entry name" value="PIG-X"/>
    <property type="match status" value="1"/>
</dbReference>
<keyword evidence="10" id="KW-0732">Signal</keyword>
<evidence type="ECO:0000256" key="6">
    <source>
        <dbReference type="ARBA" id="ARBA00022824"/>
    </source>
</evidence>
<accession>A0A1Q3F3K8</accession>
<feature type="signal peptide" evidence="10">
    <location>
        <begin position="1"/>
        <end position="19"/>
    </location>
</feature>
<protein>
    <recommendedName>
        <fullName evidence="10">Phosphatidylinositol-glycan biosynthesis class X protein</fullName>
    </recommendedName>
</protein>
<evidence type="ECO:0000256" key="7">
    <source>
        <dbReference type="ARBA" id="ARBA00022989"/>
    </source>
</evidence>